<protein>
    <submittedName>
        <fullName evidence="1">Uncharacterized protein</fullName>
    </submittedName>
</protein>
<dbReference type="AlphaFoldDB" id="D6PJE1"/>
<dbReference type="EMBL" id="GU943103">
    <property type="protein sequence ID" value="ADD95842.1"/>
    <property type="molecule type" value="Genomic_DNA"/>
</dbReference>
<reference evidence="1" key="1">
    <citation type="journal article" date="2010" name="ISME J.">
        <title>Metagenome of the Mediterranean deep chlorophyll maximum studied by direct and fosmid library 454 pyrosequencing.</title>
        <authorList>
            <person name="Ghai R."/>
            <person name="Martin-Cuadrado A.B."/>
            <person name="Molto A.G."/>
            <person name="Heredia I.G."/>
            <person name="Cabrera R."/>
            <person name="Martin J."/>
            <person name="Verdu M."/>
            <person name="Deschamps P."/>
            <person name="Moreira D."/>
            <person name="Lopez-Garcia P."/>
            <person name="Mira A."/>
            <person name="Rodriguez-Valera F."/>
        </authorList>
    </citation>
    <scope>NUCLEOTIDE SEQUENCE</scope>
</reference>
<organism evidence="1">
    <name type="scientific">uncultured organism MedDCM-OCT-S09-C213</name>
    <dbReference type="NCBI Taxonomy" id="743647"/>
    <lineage>
        <taxon>unclassified sequences</taxon>
        <taxon>environmental samples</taxon>
    </lineage>
</organism>
<sequence length="387" mass="45700">MFVCLRCNCFHTTKFGKLERHLETCKGEGRVIDIVESYQSRVKELQTKIKILEESSGRLPEVKNQEEEKDIVELAFGTFTEDSPGLYFQQSYESLTEVKQYNTHLRKIKNSRRGYFSTVSLEEYTNAIKSHITYLEKFGKQKKFTTRKVDTIVSNHFTTLDLRLVRHKNYENFHPDGTLLKDLNLILSCKDNVVFDYDIIGKFRNYALLIFPLKVILEFILYNRSKTEPVFVLFDLGHEENPFHYYYLNERKGSKKYWIMDCRMEIFLEQVRSSFLPYLVSEFRTSYFHIFQDNIFRENFLELVSGLETECKQIVENIMLLANSKKTVELCKQVVSKNARKKTPDDILNLIKNDPLKIELVDESQFYVAQLFDNSPKNLLTIFKNIG</sequence>
<proteinExistence type="predicted"/>
<accession>D6PJE1</accession>
<evidence type="ECO:0000313" key="1">
    <source>
        <dbReference type="EMBL" id="ADD95842.1"/>
    </source>
</evidence>
<name>D6PJE1_9ZZZZ</name>